<evidence type="ECO:0000256" key="1">
    <source>
        <dbReference type="SAM" id="MobiDB-lite"/>
    </source>
</evidence>
<name>Q47NX4_THEFY</name>
<dbReference type="EMBL" id="CP000088">
    <property type="protein sequence ID" value="AAZ55845.1"/>
    <property type="molecule type" value="Genomic_DNA"/>
</dbReference>
<sequence length="128" mass="14420">MEGERVTVEMPHGRPAQSWTTSRFDGHRGETRWSLALCELEASLRRSGVETMLNGQIGAVDAILRDAASQRPIRRQRTVLRPHRGRLWWWLRVPSDELKAPSMTPLAPAAEPAVAARRIHGLLTAPQR</sequence>
<accession>Q47NX4</accession>
<dbReference type="KEGG" id="tfu:Tfu_1812"/>
<reference evidence="2" key="1">
    <citation type="submission" date="2005-07" db="EMBL/GenBank/DDBJ databases">
        <title>Complete sequence of Thermobifida fusca YX.</title>
        <authorList>
            <consortium name="US DOE Joint Genome Institute"/>
            <person name="Copeland A."/>
            <person name="Lucas S."/>
            <person name="Lapidus A."/>
            <person name="Barry K."/>
            <person name="Detter J.C."/>
            <person name="Glavina T."/>
            <person name="Hammon N."/>
            <person name="Israni S."/>
            <person name="Pitluck S."/>
            <person name="Di Bartolo G."/>
            <person name="Chain P."/>
            <person name="Schmutz J."/>
            <person name="Larimer F."/>
            <person name="Land M."/>
            <person name="Lykidis A."/>
            <person name="Richardson P."/>
        </authorList>
    </citation>
    <scope>NUCLEOTIDE SEQUENCE</scope>
    <source>
        <strain evidence="2">YX</strain>
    </source>
</reference>
<feature type="region of interest" description="Disordered" evidence="1">
    <location>
        <begin position="1"/>
        <end position="25"/>
    </location>
</feature>
<evidence type="ECO:0000313" key="2">
    <source>
        <dbReference type="EMBL" id="AAZ55845.1"/>
    </source>
</evidence>
<gene>
    <name evidence="2" type="ordered locus">Tfu_1812</name>
</gene>
<dbReference type="HOGENOM" id="CLU_160759_0_0_11"/>
<dbReference type="STRING" id="269800.Tfu_1812"/>
<protein>
    <submittedName>
        <fullName evidence="2">Uncharacterized protein</fullName>
    </submittedName>
</protein>
<proteinExistence type="predicted"/>
<dbReference type="AlphaFoldDB" id="Q47NX4"/>
<organism evidence="2">
    <name type="scientific">Thermobifida fusca (strain YX)</name>
    <dbReference type="NCBI Taxonomy" id="269800"/>
    <lineage>
        <taxon>Bacteria</taxon>
        <taxon>Bacillati</taxon>
        <taxon>Actinomycetota</taxon>
        <taxon>Actinomycetes</taxon>
        <taxon>Streptosporangiales</taxon>
        <taxon>Nocardiopsidaceae</taxon>
        <taxon>Thermobifida</taxon>
    </lineage>
</organism>